<gene>
    <name evidence="3" type="ORF">RSOLAG1IB_10704</name>
</gene>
<dbReference type="STRING" id="1108050.A0A0B7FZG9"/>
<sequence length="242" mass="26320">MSTRTIGSGFLLDSMHGADADFCRLVSDRTGAIVIDGGYAKGPENPFPAAPKDVKDIVEYVLANTEGYFDVNRIAIGGFSAGGALAITVNSMLPKDTLKGIISIYPCCELSLKYAIEHPPVMSEGNVNSFPSKFVSLARDSYVPPGTDMKDPRLSPVNVPTALLPEHILIIACEEDALRDEAIEYGKKLKSEGVKVVVKELKKTVHYWDKWAKIGEDSPTGIAKREAYQASVDMLNLIFKSH</sequence>
<evidence type="ECO:0000256" key="1">
    <source>
        <dbReference type="ARBA" id="ARBA00022801"/>
    </source>
</evidence>
<dbReference type="PANTHER" id="PTHR48081:SF8">
    <property type="entry name" value="ALPHA_BETA HYDROLASE FOLD-3 DOMAIN-CONTAINING PROTEIN-RELATED"/>
    <property type="match status" value="1"/>
</dbReference>
<dbReference type="EMBL" id="LN679178">
    <property type="protein sequence ID" value="CEL63080.1"/>
    <property type="molecule type" value="Genomic_DNA"/>
</dbReference>
<proteinExistence type="predicted"/>
<dbReference type="AlphaFoldDB" id="A0A0B7FZG9"/>
<name>A0A0B7FZG9_THACB</name>
<dbReference type="OrthoDB" id="408631at2759"/>
<evidence type="ECO:0000313" key="4">
    <source>
        <dbReference type="Proteomes" id="UP000059188"/>
    </source>
</evidence>
<keyword evidence="4" id="KW-1185">Reference proteome</keyword>
<dbReference type="Gene3D" id="3.40.50.1820">
    <property type="entry name" value="alpha/beta hydrolase"/>
    <property type="match status" value="1"/>
</dbReference>
<dbReference type="InterPro" id="IPR029058">
    <property type="entry name" value="AB_hydrolase_fold"/>
</dbReference>
<evidence type="ECO:0000259" key="2">
    <source>
        <dbReference type="Pfam" id="PF07859"/>
    </source>
</evidence>
<keyword evidence="1" id="KW-0378">Hydrolase</keyword>
<protein>
    <recommendedName>
        <fullName evidence="2">Alpha/beta hydrolase fold-3 domain-containing protein</fullName>
    </recommendedName>
</protein>
<dbReference type="InterPro" id="IPR013094">
    <property type="entry name" value="AB_hydrolase_3"/>
</dbReference>
<dbReference type="PANTHER" id="PTHR48081">
    <property type="entry name" value="AB HYDROLASE SUPERFAMILY PROTEIN C4A8.06C"/>
    <property type="match status" value="1"/>
</dbReference>
<dbReference type="SUPFAM" id="SSF53474">
    <property type="entry name" value="alpha/beta-Hydrolases"/>
    <property type="match status" value="1"/>
</dbReference>
<dbReference type="Pfam" id="PF07859">
    <property type="entry name" value="Abhydrolase_3"/>
    <property type="match status" value="1"/>
</dbReference>
<accession>A0A0B7FZG9</accession>
<dbReference type="InterPro" id="IPR050300">
    <property type="entry name" value="GDXG_lipolytic_enzyme"/>
</dbReference>
<organism evidence="3 4">
    <name type="scientific">Thanatephorus cucumeris (strain AG1-IB / isolate 7/3/14)</name>
    <name type="common">Lettuce bottom rot fungus</name>
    <name type="synonym">Rhizoctonia solani</name>
    <dbReference type="NCBI Taxonomy" id="1108050"/>
    <lineage>
        <taxon>Eukaryota</taxon>
        <taxon>Fungi</taxon>
        <taxon>Dikarya</taxon>
        <taxon>Basidiomycota</taxon>
        <taxon>Agaricomycotina</taxon>
        <taxon>Agaricomycetes</taxon>
        <taxon>Cantharellales</taxon>
        <taxon>Ceratobasidiaceae</taxon>
        <taxon>Rhizoctonia</taxon>
        <taxon>Rhizoctonia solani AG-1</taxon>
    </lineage>
</organism>
<feature type="domain" description="Alpha/beta hydrolase fold-3" evidence="2">
    <location>
        <begin position="7"/>
        <end position="208"/>
    </location>
</feature>
<dbReference type="Proteomes" id="UP000059188">
    <property type="component" value="Unassembled WGS sequence"/>
</dbReference>
<reference evidence="3 4" key="1">
    <citation type="submission" date="2014-11" db="EMBL/GenBank/DDBJ databases">
        <authorList>
            <person name="Wibberg Daniel"/>
        </authorList>
    </citation>
    <scope>NUCLEOTIDE SEQUENCE [LARGE SCALE GENOMIC DNA]</scope>
    <source>
        <strain evidence="3">Rhizoctonia solani AG1-IB 7/3/14</strain>
    </source>
</reference>
<dbReference type="GO" id="GO:0016787">
    <property type="term" value="F:hydrolase activity"/>
    <property type="evidence" value="ECO:0007669"/>
    <property type="project" value="UniProtKB-KW"/>
</dbReference>
<evidence type="ECO:0000313" key="3">
    <source>
        <dbReference type="EMBL" id="CEL63080.1"/>
    </source>
</evidence>